<feature type="chain" id="PRO_5047025560" evidence="2">
    <location>
        <begin position="27"/>
        <end position="309"/>
    </location>
</feature>
<dbReference type="Pfam" id="PF02368">
    <property type="entry name" value="Big_2"/>
    <property type="match status" value="2"/>
</dbReference>
<feature type="compositionally biased region" description="Basic and acidic residues" evidence="1">
    <location>
        <begin position="202"/>
        <end position="214"/>
    </location>
</feature>
<feature type="domain" description="YARHG" evidence="4">
    <location>
        <begin position="228"/>
        <end position="307"/>
    </location>
</feature>
<name>A0ABV1FA73_9FIRM</name>
<dbReference type="InterPro" id="IPR008964">
    <property type="entry name" value="Invasin/intimin_cell_adhesion"/>
</dbReference>
<keyword evidence="2" id="KW-0732">Signal</keyword>
<dbReference type="SUPFAM" id="SSF49373">
    <property type="entry name" value="Invasin/intimin cell-adhesion fragments"/>
    <property type="match status" value="2"/>
</dbReference>
<feature type="compositionally biased region" description="Polar residues" evidence="1">
    <location>
        <begin position="186"/>
        <end position="201"/>
    </location>
</feature>
<evidence type="ECO:0000256" key="1">
    <source>
        <dbReference type="SAM" id="MobiDB-lite"/>
    </source>
</evidence>
<evidence type="ECO:0000259" key="4">
    <source>
        <dbReference type="SMART" id="SM01324"/>
    </source>
</evidence>
<proteinExistence type="predicted"/>
<keyword evidence="6" id="KW-1185">Reference proteome</keyword>
<dbReference type="InterPro" id="IPR025582">
    <property type="entry name" value="YARHG_dom"/>
</dbReference>
<evidence type="ECO:0000259" key="3">
    <source>
        <dbReference type="SMART" id="SM00635"/>
    </source>
</evidence>
<gene>
    <name evidence="5" type="ORF">WMO39_08055</name>
</gene>
<comment type="caution">
    <text evidence="5">The sequence shown here is derived from an EMBL/GenBank/DDBJ whole genome shotgun (WGS) entry which is preliminary data.</text>
</comment>
<dbReference type="EMBL" id="JBBMEZ010000021">
    <property type="protein sequence ID" value="MEQ2470279.1"/>
    <property type="molecule type" value="Genomic_DNA"/>
</dbReference>
<feature type="domain" description="BIG2" evidence="3">
    <location>
        <begin position="107"/>
        <end position="184"/>
    </location>
</feature>
<dbReference type="Gene3D" id="2.60.40.1080">
    <property type="match status" value="2"/>
</dbReference>
<dbReference type="Gene3D" id="1.20.58.1690">
    <property type="match status" value="1"/>
</dbReference>
<sequence length="309" mass="33702">MKKLIPVLAMIMLVPFMICSCFVQQAKSMKLSYEEIEFHVGDTKRISVTIEPEGADAGKISWSSSDNKIVTVDDGTITGKSKGTAVVTAESESGLKKLCNVTVLDKEIESVTLSESSTSVKQGGKIQLEAKVKPVDAPSDNLVWSSSDPKVASVDGNGMVLGESEGVVTITCESANGKKATCTVTVKGNNMNPTESYTKSTEPTKSDDAKRHEGSNSSSSKSDESRNNGFIFPYSSQRKLTVDEVTGLGGDVAQDAINEIYARHGYVFKTKSIQKYYESRSWYHKNYNFSESDLSEIESYNIGLLRKYN</sequence>
<dbReference type="RefSeq" id="WP_117950188.1">
    <property type="nucleotide sequence ID" value="NZ_JBBMEZ010000021.1"/>
</dbReference>
<dbReference type="Proteomes" id="UP001490816">
    <property type="component" value="Unassembled WGS sequence"/>
</dbReference>
<evidence type="ECO:0000313" key="6">
    <source>
        <dbReference type="Proteomes" id="UP001490816"/>
    </source>
</evidence>
<evidence type="ECO:0000256" key="2">
    <source>
        <dbReference type="SAM" id="SignalP"/>
    </source>
</evidence>
<feature type="region of interest" description="Disordered" evidence="1">
    <location>
        <begin position="186"/>
        <end position="228"/>
    </location>
</feature>
<evidence type="ECO:0000313" key="5">
    <source>
        <dbReference type="EMBL" id="MEQ2470279.1"/>
    </source>
</evidence>
<protein>
    <submittedName>
        <fullName evidence="5">Ig-like domain-containing protein</fullName>
    </submittedName>
</protein>
<dbReference type="PROSITE" id="PS51257">
    <property type="entry name" value="PROKAR_LIPOPROTEIN"/>
    <property type="match status" value="1"/>
</dbReference>
<dbReference type="SMART" id="SM00635">
    <property type="entry name" value="BID_2"/>
    <property type="match status" value="2"/>
</dbReference>
<reference evidence="5 6" key="1">
    <citation type="submission" date="2024-03" db="EMBL/GenBank/DDBJ databases">
        <title>Human intestinal bacterial collection.</title>
        <authorList>
            <person name="Pauvert C."/>
            <person name="Hitch T.C.A."/>
            <person name="Clavel T."/>
        </authorList>
    </citation>
    <scope>NUCLEOTIDE SEQUENCE [LARGE SCALE GENOMIC DNA]</scope>
    <source>
        <strain evidence="5 6">CLA-JM-H38</strain>
    </source>
</reference>
<organism evidence="5 6">
    <name type="scientific">Ruminococcoides intestinale</name>
    <dbReference type="NCBI Taxonomy" id="3133162"/>
    <lineage>
        <taxon>Bacteria</taxon>
        <taxon>Bacillati</taxon>
        <taxon>Bacillota</taxon>
        <taxon>Clostridia</taxon>
        <taxon>Eubacteriales</taxon>
        <taxon>Oscillospiraceae</taxon>
        <taxon>Ruminococcoides</taxon>
    </lineage>
</organism>
<feature type="signal peptide" evidence="2">
    <location>
        <begin position="1"/>
        <end position="26"/>
    </location>
</feature>
<dbReference type="InterPro" id="IPR003343">
    <property type="entry name" value="Big_2"/>
</dbReference>
<accession>A0ABV1FA73</accession>
<dbReference type="InterPro" id="IPR038434">
    <property type="entry name" value="YARHG_sf"/>
</dbReference>
<feature type="domain" description="BIG2" evidence="3">
    <location>
        <begin position="25"/>
        <end position="100"/>
    </location>
</feature>
<dbReference type="Pfam" id="PF13308">
    <property type="entry name" value="YARHG"/>
    <property type="match status" value="1"/>
</dbReference>
<dbReference type="SMART" id="SM01324">
    <property type="entry name" value="YARHG"/>
    <property type="match status" value="1"/>
</dbReference>